<feature type="compositionally biased region" description="Basic and acidic residues" evidence="1">
    <location>
        <begin position="12"/>
        <end position="21"/>
    </location>
</feature>
<dbReference type="FunFam" id="3.30.200.20:FF:000268">
    <property type="entry name" value="probable receptor-like serine/threonine-protein kinase At5g57670"/>
    <property type="match status" value="1"/>
</dbReference>
<dbReference type="Pfam" id="PF00069">
    <property type="entry name" value="Pkinase"/>
    <property type="match status" value="1"/>
</dbReference>
<name>A0A3Q7X9C2_CICAR</name>
<evidence type="ECO:0000256" key="1">
    <source>
        <dbReference type="SAM" id="MobiDB-lite"/>
    </source>
</evidence>
<accession>A0A3Q7X9C2</accession>
<sequence length="448" mass="50879">MSTVVQSSFGDYNEKSRDQEEMKVSSISDQKLGWPLLRRVHTDISRDISVVQWVMNLPDRSNHNNSSQIEKENYQKLYCSNCCKWFLFEVLSSCTCQFSSENVIGIGGSNRVYRGTLPDGKHVAVKVMQSSKEAFKDFDLEVEIMSSLNHTHITPLLGICIKDGTFISIYDYFPQGTLHQNLSGKNKDGSMLSWEVRFKVAVGIAEALNYLHNQTSKPIIHRDVKSSNILLSHEFEPQLSDFGLAMWGPTTSSFVIQDDVVGTFGYLAPEYFMYGKVSDKIDVYAFGVLLLELISGREPIHFKTCKGHQSLVMWAKPIIESGDFKSLLDPKLKEKFDASQFNKMVLAASLCITRSARLRPTMNRVLKILKGCDENVENIFKSHESDHDHYSENEENLDEEVYPNSSPELHLSLALLDVDNDTTSYSSIENINNNEQLKERWSRSSSFS</sequence>
<proteinExistence type="predicted"/>
<dbReference type="InterPro" id="IPR011009">
    <property type="entry name" value="Kinase-like_dom_sf"/>
</dbReference>
<dbReference type="FunFam" id="1.10.510.10:FF:000284">
    <property type="entry name" value="Putative receptor-like serine/threonine-protein kinase"/>
    <property type="match status" value="1"/>
</dbReference>
<dbReference type="InterPro" id="IPR008271">
    <property type="entry name" value="Ser/Thr_kinase_AS"/>
</dbReference>
<organism evidence="3 4">
    <name type="scientific">Cicer arietinum</name>
    <name type="common">Chickpea</name>
    <name type="synonym">Garbanzo</name>
    <dbReference type="NCBI Taxonomy" id="3827"/>
    <lineage>
        <taxon>Eukaryota</taxon>
        <taxon>Viridiplantae</taxon>
        <taxon>Streptophyta</taxon>
        <taxon>Embryophyta</taxon>
        <taxon>Tracheophyta</taxon>
        <taxon>Spermatophyta</taxon>
        <taxon>Magnoliopsida</taxon>
        <taxon>eudicotyledons</taxon>
        <taxon>Gunneridae</taxon>
        <taxon>Pentapetalae</taxon>
        <taxon>rosids</taxon>
        <taxon>fabids</taxon>
        <taxon>Fabales</taxon>
        <taxon>Fabaceae</taxon>
        <taxon>Papilionoideae</taxon>
        <taxon>50 kb inversion clade</taxon>
        <taxon>NPAAA clade</taxon>
        <taxon>Hologalegina</taxon>
        <taxon>IRL clade</taxon>
        <taxon>Cicereae</taxon>
        <taxon>Cicer</taxon>
    </lineage>
</organism>
<reference evidence="3" key="1">
    <citation type="journal article" date="2013" name="Nat. Biotechnol.">
        <title>Draft genome sequence of chickpea (Cicer arietinum) provides a resource for trait improvement.</title>
        <authorList>
            <person name="Varshney R.K."/>
            <person name="Song C."/>
            <person name="Saxena R.K."/>
            <person name="Azam S."/>
            <person name="Yu S."/>
            <person name="Sharpe A.G."/>
            <person name="Cannon S."/>
            <person name="Baek J."/>
            <person name="Rosen B.D."/>
            <person name="Tar'an B."/>
            <person name="Millan T."/>
            <person name="Zhang X."/>
            <person name="Ramsay L.D."/>
            <person name="Iwata A."/>
            <person name="Wang Y."/>
            <person name="Nelson W."/>
            <person name="Farmer A.D."/>
            <person name="Gaur P.M."/>
            <person name="Soderlund C."/>
            <person name="Penmetsa R.V."/>
            <person name="Xu C."/>
            <person name="Bharti A.K."/>
            <person name="He W."/>
            <person name="Winter P."/>
            <person name="Zhao S."/>
            <person name="Hane J.K."/>
            <person name="Carrasquilla-Garcia N."/>
            <person name="Condie J.A."/>
            <person name="Upadhyaya H.D."/>
            <person name="Luo M.C."/>
            <person name="Thudi M."/>
            <person name="Gowda C.L."/>
            <person name="Singh N.P."/>
            <person name="Lichtenzveig J."/>
            <person name="Gali K.K."/>
            <person name="Rubio J."/>
            <person name="Nadarajan N."/>
            <person name="Dolezel J."/>
            <person name="Bansal K.C."/>
            <person name="Xu X."/>
            <person name="Edwards D."/>
            <person name="Zhang G."/>
            <person name="Kahl G."/>
            <person name="Gil J."/>
            <person name="Singh K.B."/>
            <person name="Datta S.K."/>
            <person name="Jackson S.A."/>
            <person name="Wang J."/>
            <person name="Cook D.R."/>
        </authorList>
    </citation>
    <scope>NUCLEOTIDE SEQUENCE [LARGE SCALE GENOMIC DNA]</scope>
    <source>
        <strain evidence="3">cv. CDC Frontier</strain>
    </source>
</reference>
<dbReference type="SMART" id="SM00220">
    <property type="entry name" value="S_TKc"/>
    <property type="match status" value="1"/>
</dbReference>
<dbReference type="Gene3D" id="1.10.510.10">
    <property type="entry name" value="Transferase(Phosphotransferase) domain 1"/>
    <property type="match status" value="1"/>
</dbReference>
<feature type="region of interest" description="Disordered" evidence="1">
    <location>
        <begin position="1"/>
        <end position="21"/>
    </location>
</feature>
<gene>
    <name evidence="4" type="primary">LOC101495238</name>
</gene>
<feature type="compositionally biased region" description="Polar residues" evidence="1">
    <location>
        <begin position="1"/>
        <end position="10"/>
    </location>
</feature>
<dbReference type="GO" id="GO:0004672">
    <property type="term" value="F:protein kinase activity"/>
    <property type="evidence" value="ECO:0007669"/>
    <property type="project" value="InterPro"/>
</dbReference>
<evidence type="ECO:0000313" key="4">
    <source>
        <dbReference type="RefSeq" id="XP_027190219.1"/>
    </source>
</evidence>
<dbReference type="PROSITE" id="PS50011">
    <property type="entry name" value="PROTEIN_KINASE_DOM"/>
    <property type="match status" value="1"/>
</dbReference>
<dbReference type="RefSeq" id="XP_027190219.1">
    <property type="nucleotide sequence ID" value="XM_027334418.1"/>
</dbReference>
<dbReference type="SUPFAM" id="SSF56112">
    <property type="entry name" value="Protein kinase-like (PK-like)"/>
    <property type="match status" value="1"/>
</dbReference>
<dbReference type="Proteomes" id="UP000087171">
    <property type="component" value="Chromosome Ca5"/>
</dbReference>
<dbReference type="GO" id="GO:0005524">
    <property type="term" value="F:ATP binding"/>
    <property type="evidence" value="ECO:0007669"/>
    <property type="project" value="InterPro"/>
</dbReference>
<dbReference type="GeneID" id="101495238"/>
<dbReference type="PANTHER" id="PTHR47987">
    <property type="entry name" value="OS08G0249100 PROTEIN"/>
    <property type="match status" value="1"/>
</dbReference>
<keyword evidence="3" id="KW-1185">Reference proteome</keyword>
<dbReference type="PANTHER" id="PTHR47987:SF11">
    <property type="entry name" value="RECEPTOR-LIKE CYTOSOLIC SERINE_THREONINE-PROTEIN KINASE RBK1 ISOFORM X1"/>
    <property type="match status" value="1"/>
</dbReference>
<evidence type="ECO:0000313" key="3">
    <source>
        <dbReference type="Proteomes" id="UP000087171"/>
    </source>
</evidence>
<feature type="domain" description="Protein kinase" evidence="2">
    <location>
        <begin position="98"/>
        <end position="376"/>
    </location>
</feature>
<dbReference type="InterPro" id="IPR000719">
    <property type="entry name" value="Prot_kinase_dom"/>
</dbReference>
<dbReference type="PROSITE" id="PS00108">
    <property type="entry name" value="PROTEIN_KINASE_ST"/>
    <property type="match status" value="1"/>
</dbReference>
<protein>
    <submittedName>
        <fullName evidence="4">Pto-interacting protein 1-like isoform X4</fullName>
    </submittedName>
</protein>
<evidence type="ECO:0000259" key="2">
    <source>
        <dbReference type="PROSITE" id="PS50011"/>
    </source>
</evidence>
<dbReference type="InterPro" id="IPR046958">
    <property type="entry name" value="RBK1/2/STUNTED"/>
</dbReference>
<dbReference type="AlphaFoldDB" id="A0A3Q7X9C2"/>
<reference evidence="4" key="2">
    <citation type="submission" date="2025-08" db="UniProtKB">
        <authorList>
            <consortium name="RefSeq"/>
        </authorList>
    </citation>
    <scope>IDENTIFICATION</scope>
    <source>
        <tissue evidence="4">Etiolated seedlings</tissue>
    </source>
</reference>
<dbReference type="Gene3D" id="3.30.200.20">
    <property type="entry name" value="Phosphorylase Kinase, domain 1"/>
    <property type="match status" value="1"/>
</dbReference>